<dbReference type="VEuPathDB" id="FungiDB:H310_13982"/>
<evidence type="ECO:0000256" key="5">
    <source>
        <dbReference type="SAM" id="MobiDB-lite"/>
    </source>
</evidence>
<keyword evidence="1 4" id="KW-0479">Metal-binding</keyword>
<dbReference type="EMBL" id="QUSY01000193">
    <property type="protein sequence ID" value="RHY31682.1"/>
    <property type="molecule type" value="Genomic_DNA"/>
</dbReference>
<feature type="domain" description="LIM zinc-binding" evidence="6">
    <location>
        <begin position="174"/>
        <end position="235"/>
    </location>
</feature>
<evidence type="ECO:0000259" key="6">
    <source>
        <dbReference type="PROSITE" id="PS50023"/>
    </source>
</evidence>
<dbReference type="GO" id="GO:0046872">
    <property type="term" value="F:metal ion binding"/>
    <property type="evidence" value="ECO:0007669"/>
    <property type="project" value="UniProtKB-KW"/>
</dbReference>
<proteinExistence type="predicted"/>
<name>A0A418B148_9STRA</name>
<keyword evidence="2 4" id="KW-0862">Zinc</keyword>
<evidence type="ECO:0000256" key="2">
    <source>
        <dbReference type="ARBA" id="ARBA00022833"/>
    </source>
</evidence>
<gene>
    <name evidence="7" type="ORF">DYB32_003313</name>
</gene>
<evidence type="ECO:0000313" key="8">
    <source>
        <dbReference type="Proteomes" id="UP000285060"/>
    </source>
</evidence>
<evidence type="ECO:0000256" key="3">
    <source>
        <dbReference type="ARBA" id="ARBA00023038"/>
    </source>
</evidence>
<accession>A0A418B148</accession>
<dbReference type="AlphaFoldDB" id="A0A418B148"/>
<evidence type="ECO:0000313" key="7">
    <source>
        <dbReference type="EMBL" id="RHY31682.1"/>
    </source>
</evidence>
<organism evidence="7 8">
    <name type="scientific">Aphanomyces invadans</name>
    <dbReference type="NCBI Taxonomy" id="157072"/>
    <lineage>
        <taxon>Eukaryota</taxon>
        <taxon>Sar</taxon>
        <taxon>Stramenopiles</taxon>
        <taxon>Oomycota</taxon>
        <taxon>Saprolegniomycetes</taxon>
        <taxon>Saprolegniales</taxon>
        <taxon>Verrucalvaceae</taxon>
        <taxon>Aphanomyces</taxon>
    </lineage>
</organism>
<dbReference type="PROSITE" id="PS50023">
    <property type="entry name" value="LIM_DOMAIN_2"/>
    <property type="match status" value="2"/>
</dbReference>
<feature type="region of interest" description="Disordered" evidence="5">
    <location>
        <begin position="120"/>
        <end position="166"/>
    </location>
</feature>
<protein>
    <recommendedName>
        <fullName evidence="6">LIM zinc-binding domain-containing protein</fullName>
    </recommendedName>
</protein>
<sequence length="381" mass="42390">MVSCATCSKAVYYNDPQVYGKSAHLYHKSCFKCTECACQLTLNTFAYHGDVLLCKTHYMSFFRTTNSYGGEDKFKKQKDDVVSATVVKEIAAAAAAAAPAPAPLAPLDITPYDVNEKPTKVSPLRDSLSSNPFLRSDSNRGIRSSSDAPALDQTKRISPNNGASKVKRVFGGSPKCTLCAKSVYANDLKTQLEGKIFHQECFKCANCSTQLNLNNFTFAGDQLLCKVHYMQSFHKNNGMAAHGKPAEGMECLATMEDITEETYVEYQTYPSLQWHPCQFSADVVMQLQEAQFTAFMKEPDCKAELRRLLAKGPPIWIEDKYGFPLPDNGDTHVVALWFSGTNEEKSAKLKGAVEGEEREKLWSELKELLAAMEEDKEEVRN</sequence>
<dbReference type="Gene3D" id="2.10.110.10">
    <property type="entry name" value="Cysteine Rich Protein"/>
    <property type="match status" value="2"/>
</dbReference>
<dbReference type="Proteomes" id="UP000285060">
    <property type="component" value="Unassembled WGS sequence"/>
</dbReference>
<dbReference type="PROSITE" id="PS00478">
    <property type="entry name" value="LIM_DOMAIN_1"/>
    <property type="match status" value="2"/>
</dbReference>
<keyword evidence="8" id="KW-1185">Reference proteome</keyword>
<keyword evidence="3 4" id="KW-0440">LIM domain</keyword>
<dbReference type="SMART" id="SM00132">
    <property type="entry name" value="LIM"/>
    <property type="match status" value="2"/>
</dbReference>
<comment type="caution">
    <text evidence="7">The sequence shown here is derived from an EMBL/GenBank/DDBJ whole genome shotgun (WGS) entry which is preliminary data.</text>
</comment>
<dbReference type="Pfam" id="PF00412">
    <property type="entry name" value="LIM"/>
    <property type="match status" value="2"/>
</dbReference>
<evidence type="ECO:0000256" key="1">
    <source>
        <dbReference type="ARBA" id="ARBA00022723"/>
    </source>
</evidence>
<dbReference type="PANTHER" id="PTHR24206">
    <property type="entry name" value="OS06G0237300 PROTEIN"/>
    <property type="match status" value="1"/>
</dbReference>
<evidence type="ECO:0000256" key="4">
    <source>
        <dbReference type="PROSITE-ProRule" id="PRU00125"/>
    </source>
</evidence>
<dbReference type="SUPFAM" id="SSF57716">
    <property type="entry name" value="Glucocorticoid receptor-like (DNA-binding domain)"/>
    <property type="match status" value="2"/>
</dbReference>
<reference evidence="7 8" key="1">
    <citation type="submission" date="2018-08" db="EMBL/GenBank/DDBJ databases">
        <title>Aphanomyces genome sequencing and annotation.</title>
        <authorList>
            <person name="Minardi D."/>
            <person name="Oidtmann B."/>
            <person name="Van Der Giezen M."/>
            <person name="Studholme D.J."/>
        </authorList>
    </citation>
    <scope>NUCLEOTIDE SEQUENCE [LARGE SCALE GENOMIC DNA]</scope>
    <source>
        <strain evidence="7 8">NJM0002</strain>
    </source>
</reference>
<feature type="domain" description="LIM zinc-binding" evidence="6">
    <location>
        <begin position="2"/>
        <end position="64"/>
    </location>
</feature>
<dbReference type="InterPro" id="IPR001781">
    <property type="entry name" value="Znf_LIM"/>
</dbReference>